<protein>
    <submittedName>
        <fullName evidence="1">Uncharacterized protein</fullName>
    </submittedName>
</protein>
<dbReference type="AlphaFoldDB" id="S0EP63"/>
<evidence type="ECO:0000313" key="1">
    <source>
        <dbReference type="EMBL" id="CCT76169.1"/>
    </source>
</evidence>
<reference evidence="2" key="1">
    <citation type="journal article" date="2013" name="PLoS Pathog.">
        <title>Deciphering the cryptic genome: genome-wide analyses of the rice pathogen Fusarium fujikuroi reveal complex regulation of secondary metabolism and novel metabolites.</title>
        <authorList>
            <person name="Wiemann P."/>
            <person name="Sieber C.M."/>
            <person name="von Bargen K.W."/>
            <person name="Studt L."/>
            <person name="Niehaus E.M."/>
            <person name="Espino J.J."/>
            <person name="Huss K."/>
            <person name="Michielse C.B."/>
            <person name="Albermann S."/>
            <person name="Wagner D."/>
            <person name="Bergner S.V."/>
            <person name="Connolly L.R."/>
            <person name="Fischer A."/>
            <person name="Reuter G."/>
            <person name="Kleigrewe K."/>
            <person name="Bald T."/>
            <person name="Wingfield B.D."/>
            <person name="Ophir R."/>
            <person name="Freeman S."/>
            <person name="Hippler M."/>
            <person name="Smith K.M."/>
            <person name="Brown D.W."/>
            <person name="Proctor R.H."/>
            <person name="Munsterkotter M."/>
            <person name="Freitag M."/>
            <person name="Humpf H.U."/>
            <person name="Guldener U."/>
            <person name="Tudzynski B."/>
        </authorList>
    </citation>
    <scope>NUCLEOTIDE SEQUENCE [LARGE SCALE GENOMIC DNA]</scope>
    <source>
        <strain evidence="2">CBS 195.34 / IMI 58289 / NRRL A-6831</strain>
    </source>
</reference>
<organism evidence="1 2">
    <name type="scientific">Gibberella fujikuroi (strain CBS 195.34 / IMI 58289 / NRRL A-6831)</name>
    <name type="common">Bakanae and foot rot disease fungus</name>
    <name type="synonym">Fusarium fujikuroi</name>
    <dbReference type="NCBI Taxonomy" id="1279085"/>
    <lineage>
        <taxon>Eukaryota</taxon>
        <taxon>Fungi</taxon>
        <taxon>Dikarya</taxon>
        <taxon>Ascomycota</taxon>
        <taxon>Pezizomycotina</taxon>
        <taxon>Sordariomycetes</taxon>
        <taxon>Hypocreomycetidae</taxon>
        <taxon>Hypocreales</taxon>
        <taxon>Nectriaceae</taxon>
        <taxon>Fusarium</taxon>
        <taxon>Fusarium fujikuroi species complex</taxon>
    </lineage>
</organism>
<dbReference type="Proteomes" id="UP000016800">
    <property type="component" value="Chromosome XII"/>
</dbReference>
<dbReference type="EMBL" id="HF679034">
    <property type="protein sequence ID" value="CCT76169.1"/>
    <property type="molecule type" value="Genomic_DNA"/>
</dbReference>
<keyword evidence="2" id="KW-1185">Reference proteome</keyword>
<dbReference type="HOGENOM" id="CLU_1678036_0_0_1"/>
<evidence type="ECO:0000313" key="2">
    <source>
        <dbReference type="Proteomes" id="UP000016800"/>
    </source>
</evidence>
<dbReference type="VEuPathDB" id="FungiDB:FFUJ_14199"/>
<dbReference type="RefSeq" id="XP_023438215.1">
    <property type="nucleotide sequence ID" value="XM_023571157.1"/>
</dbReference>
<name>S0EP63_GIBF5</name>
<accession>S0EP63</accession>
<sequence>MQGVNDLDVTPGLIVVMGEGKEMFVPVRLVHSSQSTVSTLQCFFTSGYTYMHACTFGHLEHRQQVHEHLAGQVDAMLGYHPTIPTRTPISTGAGCDRVHVPVRACVVHVVDPCDEVPHLGSSSAMKLLRIEGGTEALLQWKIRSFGEAQRWAELSSG</sequence>
<proteinExistence type="predicted"/>
<dbReference type="GeneID" id="35407651"/>
<gene>
    <name evidence="1" type="ORF">FFUJ_14199</name>
</gene>